<dbReference type="EMBL" id="VIFX01000002">
    <property type="protein sequence ID" value="TQR88366.1"/>
    <property type="molecule type" value="Genomic_DNA"/>
</dbReference>
<dbReference type="AlphaFoldDB" id="A0A544W7Z7"/>
<dbReference type="InterPro" id="IPR032710">
    <property type="entry name" value="NTF2-like_dom_sf"/>
</dbReference>
<dbReference type="SUPFAM" id="SSF54427">
    <property type="entry name" value="NTF2-like"/>
    <property type="match status" value="1"/>
</dbReference>
<organism evidence="2 3">
    <name type="scientific">Mycolicibacterium hodleri</name>
    <dbReference type="NCBI Taxonomy" id="49897"/>
    <lineage>
        <taxon>Bacteria</taxon>
        <taxon>Bacillati</taxon>
        <taxon>Actinomycetota</taxon>
        <taxon>Actinomycetes</taxon>
        <taxon>Mycobacteriales</taxon>
        <taxon>Mycobacteriaceae</taxon>
        <taxon>Mycolicibacterium</taxon>
    </lineage>
</organism>
<dbReference type="Pfam" id="PF12680">
    <property type="entry name" value="SnoaL_2"/>
    <property type="match status" value="1"/>
</dbReference>
<accession>A0A544W7Z7</accession>
<dbReference type="InterPro" id="IPR037401">
    <property type="entry name" value="SnoaL-like"/>
</dbReference>
<reference evidence="2 3" key="1">
    <citation type="submission" date="2018-10" db="EMBL/GenBank/DDBJ databases">
        <title>Draft genome of Mycobacterium hodleri strain B.</title>
        <authorList>
            <person name="Amande T.J."/>
            <person name="Mcgenity T.J."/>
        </authorList>
    </citation>
    <scope>NUCLEOTIDE SEQUENCE [LARGE SCALE GENOMIC DNA]</scope>
    <source>
        <strain evidence="2 3">B</strain>
    </source>
</reference>
<evidence type="ECO:0000313" key="2">
    <source>
        <dbReference type="EMBL" id="TQR88366.1"/>
    </source>
</evidence>
<protein>
    <submittedName>
        <fullName evidence="2">DUF4440 domain-containing protein</fullName>
    </submittedName>
</protein>
<dbReference type="Gene3D" id="3.10.450.50">
    <property type="match status" value="1"/>
</dbReference>
<evidence type="ECO:0000259" key="1">
    <source>
        <dbReference type="Pfam" id="PF12680"/>
    </source>
</evidence>
<name>A0A544W7Z7_9MYCO</name>
<comment type="caution">
    <text evidence="2">The sequence shown here is derived from an EMBL/GenBank/DDBJ whole genome shotgun (WGS) entry which is preliminary data.</text>
</comment>
<gene>
    <name evidence="2" type="ORF">D8S82_02360</name>
</gene>
<dbReference type="PANTHER" id="PTHR41252">
    <property type="entry name" value="BLR2505 PROTEIN"/>
    <property type="match status" value="1"/>
</dbReference>
<dbReference type="PANTHER" id="PTHR41252:SF1">
    <property type="entry name" value="BLR2505 PROTEIN"/>
    <property type="match status" value="1"/>
</dbReference>
<sequence length="130" mass="14028">MSEEEQNVELIKRGYDAFAAGDVERLMSLLDDNVEWVQPGESTISGTYHGKGELGGLLARMAEKSATVTPTRFVADGDTVIVIGDVSLDGETSQGVNVYTIRDGKTAQVRVYGDTAMLERHYGKKQVSAG</sequence>
<dbReference type="Proteomes" id="UP000315759">
    <property type="component" value="Unassembled WGS sequence"/>
</dbReference>
<proteinExistence type="predicted"/>
<evidence type="ECO:0000313" key="3">
    <source>
        <dbReference type="Proteomes" id="UP000315759"/>
    </source>
</evidence>
<feature type="domain" description="SnoaL-like" evidence="1">
    <location>
        <begin position="12"/>
        <end position="108"/>
    </location>
</feature>
<keyword evidence="3" id="KW-1185">Reference proteome</keyword>
<dbReference type="RefSeq" id="WP_142550455.1">
    <property type="nucleotide sequence ID" value="NZ_VIFX01000002.1"/>
</dbReference>